<gene>
    <name evidence="1" type="ORF">QLQ12_21485</name>
</gene>
<dbReference type="Proteomes" id="UP001241758">
    <property type="component" value="Unassembled WGS sequence"/>
</dbReference>
<proteinExistence type="predicted"/>
<protein>
    <submittedName>
        <fullName evidence="1">Uncharacterized protein</fullName>
    </submittedName>
</protein>
<evidence type="ECO:0000313" key="1">
    <source>
        <dbReference type="EMBL" id="MDI6101191.1"/>
    </source>
</evidence>
<keyword evidence="2" id="KW-1185">Reference proteome</keyword>
<evidence type="ECO:0000313" key="2">
    <source>
        <dbReference type="Proteomes" id="UP001241758"/>
    </source>
</evidence>
<accession>A0ABT6WNB2</accession>
<organism evidence="1 2">
    <name type="scientific">Actinoplanes sandaracinus</name>
    <dbReference type="NCBI Taxonomy" id="3045177"/>
    <lineage>
        <taxon>Bacteria</taxon>
        <taxon>Bacillati</taxon>
        <taxon>Actinomycetota</taxon>
        <taxon>Actinomycetes</taxon>
        <taxon>Micromonosporales</taxon>
        <taxon>Micromonosporaceae</taxon>
        <taxon>Actinoplanes</taxon>
    </lineage>
</organism>
<sequence>MTPAPNRVPYVPAHSGMCPIGPHLVCADYNAMPQQMWATDRQDWQCEGCGKWMTRTFTAGTGWSAWRPTHR</sequence>
<comment type="caution">
    <text evidence="1">The sequence shown here is derived from an EMBL/GenBank/DDBJ whole genome shotgun (WGS) entry which is preliminary data.</text>
</comment>
<dbReference type="RefSeq" id="WP_282762036.1">
    <property type="nucleotide sequence ID" value="NZ_JASCTH010000014.1"/>
</dbReference>
<dbReference type="EMBL" id="JASCTH010000014">
    <property type="protein sequence ID" value="MDI6101191.1"/>
    <property type="molecule type" value="Genomic_DNA"/>
</dbReference>
<name>A0ABT6WNB2_9ACTN</name>
<reference evidence="1 2" key="1">
    <citation type="submission" date="2023-05" db="EMBL/GenBank/DDBJ databases">
        <title>Actinoplanes sp. NEAU-A12 genome sequencing.</title>
        <authorList>
            <person name="Wang Z.-S."/>
        </authorList>
    </citation>
    <scope>NUCLEOTIDE SEQUENCE [LARGE SCALE GENOMIC DNA]</scope>
    <source>
        <strain evidence="1 2">NEAU-A12</strain>
    </source>
</reference>